<accession>A0ABT7SM72</accession>
<reference evidence="2 3" key="1">
    <citation type="submission" date="2023-06" db="EMBL/GenBank/DDBJ databases">
        <title>Cellulomonas sp. MW4 Whole genome sequence.</title>
        <authorList>
            <person name="Park S."/>
        </authorList>
    </citation>
    <scope>NUCLEOTIDE SEQUENCE [LARGE SCALE GENOMIC DNA]</scope>
    <source>
        <strain evidence="2 3">MW4</strain>
    </source>
</reference>
<keyword evidence="3" id="KW-1185">Reference proteome</keyword>
<proteinExistence type="predicted"/>
<dbReference type="RefSeq" id="WP_289456972.1">
    <property type="nucleotide sequence ID" value="NZ_JAUCGQ010000005.1"/>
</dbReference>
<evidence type="ECO:0000313" key="3">
    <source>
        <dbReference type="Proteomes" id="UP001529338"/>
    </source>
</evidence>
<dbReference type="Proteomes" id="UP001529338">
    <property type="component" value="Unassembled WGS sequence"/>
</dbReference>
<evidence type="ECO:0000313" key="2">
    <source>
        <dbReference type="EMBL" id="MDM7856667.1"/>
    </source>
</evidence>
<sequence length="208" mass="23109">MKRGREVYSTVPIKSEHGESKEIRSLRHLLELRDCTVLIDEIAVVFSSRDSMLIPREFDVFLQTLRHSGVTLRWTAPAFARADVRVREVTQAVVGVHALGKRKVAGEFWPRPVTILCGVLDTTSIPVDGTPEKVLKRRVFLPTRLSGWGAYDTHADTPRIGHPPTGGACVDCGGTTRREACTPERHAALDLPPIPGWRPPPPRQRLTA</sequence>
<feature type="region of interest" description="Disordered" evidence="1">
    <location>
        <begin position="185"/>
        <end position="208"/>
    </location>
</feature>
<dbReference type="EMBL" id="JAUCGQ010000005">
    <property type="protein sequence ID" value="MDM7856667.1"/>
    <property type="molecule type" value="Genomic_DNA"/>
</dbReference>
<evidence type="ECO:0000256" key="1">
    <source>
        <dbReference type="SAM" id="MobiDB-lite"/>
    </source>
</evidence>
<feature type="compositionally biased region" description="Pro residues" evidence="1">
    <location>
        <begin position="192"/>
        <end position="208"/>
    </location>
</feature>
<dbReference type="Gene3D" id="3.40.50.300">
    <property type="entry name" value="P-loop containing nucleotide triphosphate hydrolases"/>
    <property type="match status" value="1"/>
</dbReference>
<comment type="caution">
    <text evidence="2">The sequence shown here is derived from an EMBL/GenBank/DDBJ whole genome shotgun (WGS) entry which is preliminary data.</text>
</comment>
<dbReference type="InterPro" id="IPR027417">
    <property type="entry name" value="P-loop_NTPase"/>
</dbReference>
<name>A0ABT7SM72_9CELL</name>
<evidence type="ECO:0008006" key="4">
    <source>
        <dbReference type="Google" id="ProtNLM"/>
    </source>
</evidence>
<protein>
    <recommendedName>
        <fullName evidence="4">Zona occludens toxin N-terminal domain-containing protein</fullName>
    </recommendedName>
</protein>
<gene>
    <name evidence="2" type="ORF">QRT04_17140</name>
</gene>
<organism evidence="2 3">
    <name type="scientific">Cellulomonas alba</name>
    <dbReference type="NCBI Taxonomy" id="3053467"/>
    <lineage>
        <taxon>Bacteria</taxon>
        <taxon>Bacillati</taxon>
        <taxon>Actinomycetota</taxon>
        <taxon>Actinomycetes</taxon>
        <taxon>Micrococcales</taxon>
        <taxon>Cellulomonadaceae</taxon>
        <taxon>Cellulomonas</taxon>
    </lineage>
</organism>